<dbReference type="NCBIfam" id="TIGR04406">
    <property type="entry name" value="LPS_export_lptB"/>
    <property type="match status" value="1"/>
</dbReference>
<dbReference type="EMBL" id="VBAN01000453">
    <property type="protein sequence ID" value="TMI78067.1"/>
    <property type="molecule type" value="Genomic_DNA"/>
</dbReference>
<dbReference type="InterPro" id="IPR051120">
    <property type="entry name" value="ABC_AA/LPS_Transport"/>
</dbReference>
<dbReference type="InterPro" id="IPR030921">
    <property type="entry name" value="LPS_export_LptB"/>
</dbReference>
<evidence type="ECO:0000256" key="1">
    <source>
        <dbReference type="ARBA" id="ARBA00022448"/>
    </source>
</evidence>
<evidence type="ECO:0000313" key="6">
    <source>
        <dbReference type="Proteomes" id="UP000318093"/>
    </source>
</evidence>
<keyword evidence="1" id="KW-0813">Transport</keyword>
<dbReference type="GO" id="GO:0043190">
    <property type="term" value="C:ATP-binding cassette (ABC) transporter complex"/>
    <property type="evidence" value="ECO:0007669"/>
    <property type="project" value="InterPro"/>
</dbReference>
<protein>
    <submittedName>
        <fullName evidence="5">LPS export ABC transporter ATP-binding protein</fullName>
    </submittedName>
</protein>
<dbReference type="GO" id="GO:0016887">
    <property type="term" value="F:ATP hydrolysis activity"/>
    <property type="evidence" value="ECO:0007669"/>
    <property type="project" value="InterPro"/>
</dbReference>
<dbReference type="PANTHER" id="PTHR45772:SF10">
    <property type="entry name" value="LIPOPOLYSACCHARIDE EXPORT SYSTEM ATP-BINDING PROTEIN LPTB"/>
    <property type="match status" value="1"/>
</dbReference>
<dbReference type="Gene3D" id="3.40.50.300">
    <property type="entry name" value="P-loop containing nucleotide triphosphate hydrolases"/>
    <property type="match status" value="1"/>
</dbReference>
<proteinExistence type="predicted"/>
<dbReference type="InterPro" id="IPR003439">
    <property type="entry name" value="ABC_transporter-like_ATP-bd"/>
</dbReference>
<dbReference type="GO" id="GO:0005524">
    <property type="term" value="F:ATP binding"/>
    <property type="evidence" value="ECO:0007669"/>
    <property type="project" value="UniProtKB-KW"/>
</dbReference>
<organism evidence="5 6">
    <name type="scientific">Candidatus Segetimicrobium genomatis</name>
    <dbReference type="NCBI Taxonomy" id="2569760"/>
    <lineage>
        <taxon>Bacteria</taxon>
        <taxon>Bacillati</taxon>
        <taxon>Candidatus Sysuimicrobiota</taxon>
        <taxon>Candidatus Sysuimicrobiia</taxon>
        <taxon>Candidatus Sysuimicrobiales</taxon>
        <taxon>Candidatus Segetimicrobiaceae</taxon>
        <taxon>Candidatus Segetimicrobium</taxon>
    </lineage>
</organism>
<dbReference type="SMART" id="SM00382">
    <property type="entry name" value="AAA"/>
    <property type="match status" value="1"/>
</dbReference>
<dbReference type="PROSITE" id="PS00211">
    <property type="entry name" value="ABC_TRANSPORTER_1"/>
    <property type="match status" value="1"/>
</dbReference>
<keyword evidence="2" id="KW-0547">Nucleotide-binding</keyword>
<dbReference type="InterPro" id="IPR017871">
    <property type="entry name" value="ABC_transporter-like_CS"/>
</dbReference>
<evidence type="ECO:0000256" key="3">
    <source>
        <dbReference type="ARBA" id="ARBA00022840"/>
    </source>
</evidence>
<name>A0A537J3G7_9BACT</name>
<sequence>MAPQRGVLRAVGLVKQYGTRKVVNDVSLEVAAREIVGLLGHNGAGKTTTFYMIVGLVRPDAGDVWIGSTRVTDEPVDVRVRAGLGYLAQEPSVFRRLTVEENILLVLEQAKLPLDVRRQRTDRLLEEFKLAVVRRQPAWTLSGGERRRVEIARALALEPAFLLLDEPFTGIDPRSVQELQQTVRYLRERGLGVVITDHNVRDTLAITDRVEIIHEGRILLSGGPKELLQSAEARRLYLGEGFRL</sequence>
<dbReference type="SUPFAM" id="SSF52540">
    <property type="entry name" value="P-loop containing nucleoside triphosphate hydrolases"/>
    <property type="match status" value="1"/>
</dbReference>
<dbReference type="AlphaFoldDB" id="A0A537J3G7"/>
<evidence type="ECO:0000313" key="5">
    <source>
        <dbReference type="EMBL" id="TMI78067.1"/>
    </source>
</evidence>
<dbReference type="PROSITE" id="PS50893">
    <property type="entry name" value="ABC_TRANSPORTER_2"/>
    <property type="match status" value="1"/>
</dbReference>
<feature type="domain" description="ABC transporter" evidence="4">
    <location>
        <begin position="8"/>
        <end position="240"/>
    </location>
</feature>
<dbReference type="PANTHER" id="PTHR45772">
    <property type="entry name" value="CONSERVED COMPONENT OF ABC TRANSPORTER FOR NATURAL AMINO ACIDS-RELATED"/>
    <property type="match status" value="1"/>
</dbReference>
<evidence type="ECO:0000256" key="2">
    <source>
        <dbReference type="ARBA" id="ARBA00022741"/>
    </source>
</evidence>
<keyword evidence="3 5" id="KW-0067">ATP-binding</keyword>
<evidence type="ECO:0000259" key="4">
    <source>
        <dbReference type="PROSITE" id="PS50893"/>
    </source>
</evidence>
<comment type="caution">
    <text evidence="5">The sequence shown here is derived from an EMBL/GenBank/DDBJ whole genome shotgun (WGS) entry which is preliminary data.</text>
</comment>
<reference evidence="5 6" key="1">
    <citation type="journal article" date="2019" name="Nat. Microbiol.">
        <title>Mediterranean grassland soil C-N compound turnover is dependent on rainfall and depth, and is mediated by genomically divergent microorganisms.</title>
        <authorList>
            <person name="Diamond S."/>
            <person name="Andeer P.F."/>
            <person name="Li Z."/>
            <person name="Crits-Christoph A."/>
            <person name="Burstein D."/>
            <person name="Anantharaman K."/>
            <person name="Lane K.R."/>
            <person name="Thomas B.C."/>
            <person name="Pan C."/>
            <person name="Northen T.R."/>
            <person name="Banfield J.F."/>
        </authorList>
    </citation>
    <scope>NUCLEOTIDE SEQUENCE [LARGE SCALE GENOMIC DNA]</scope>
    <source>
        <strain evidence="5">NP_6</strain>
    </source>
</reference>
<dbReference type="GO" id="GO:0055085">
    <property type="term" value="P:transmembrane transport"/>
    <property type="evidence" value="ECO:0007669"/>
    <property type="project" value="InterPro"/>
</dbReference>
<accession>A0A537J3G7</accession>
<dbReference type="InterPro" id="IPR027417">
    <property type="entry name" value="P-loop_NTPase"/>
</dbReference>
<dbReference type="CDD" id="cd03218">
    <property type="entry name" value="ABC_YhbG"/>
    <property type="match status" value="1"/>
</dbReference>
<dbReference type="Pfam" id="PF00005">
    <property type="entry name" value="ABC_tran"/>
    <property type="match status" value="1"/>
</dbReference>
<dbReference type="Proteomes" id="UP000318093">
    <property type="component" value="Unassembled WGS sequence"/>
</dbReference>
<dbReference type="InterPro" id="IPR003593">
    <property type="entry name" value="AAA+_ATPase"/>
</dbReference>
<gene>
    <name evidence="5" type="primary">lptB</name>
    <name evidence="5" type="ORF">E6H03_12735</name>
</gene>